<evidence type="ECO:0000256" key="8">
    <source>
        <dbReference type="HAMAP-Rule" id="MF_02204"/>
    </source>
</evidence>
<dbReference type="NCBIfam" id="TIGR02802">
    <property type="entry name" value="Pal_lipo"/>
    <property type="match status" value="1"/>
</dbReference>
<feature type="domain" description="OmpA-like" evidence="11">
    <location>
        <begin position="61"/>
        <end position="176"/>
    </location>
</feature>
<comment type="caution">
    <text evidence="12">The sequence shown here is derived from an EMBL/GenBank/DDBJ whole genome shotgun (WGS) entry which is preliminary data.</text>
</comment>
<feature type="chain" id="PRO_5046847921" description="Peptidoglycan-associated lipoprotein" evidence="10">
    <location>
        <begin position="19"/>
        <end position="176"/>
    </location>
</feature>
<evidence type="ECO:0000256" key="9">
    <source>
        <dbReference type="SAM" id="MobiDB-lite"/>
    </source>
</evidence>
<evidence type="ECO:0000256" key="2">
    <source>
        <dbReference type="ARBA" id="ARBA00022729"/>
    </source>
</evidence>
<dbReference type="EMBL" id="BAABBQ010000001">
    <property type="protein sequence ID" value="GAA4023809.1"/>
    <property type="molecule type" value="Genomic_DNA"/>
</dbReference>
<feature type="region of interest" description="Disordered" evidence="9">
    <location>
        <begin position="22"/>
        <end position="50"/>
    </location>
</feature>
<keyword evidence="6 8" id="KW-0449">Lipoprotein</keyword>
<keyword evidence="13" id="KW-1185">Reference proteome</keyword>
<comment type="function">
    <text evidence="8">Part of the Tol-Pal system, which plays a role in outer membrane invagination during cell division and is important for maintaining outer membrane integrity.</text>
</comment>
<dbReference type="PROSITE" id="PS51257">
    <property type="entry name" value="PROKAR_LIPOPROTEIN"/>
    <property type="match status" value="1"/>
</dbReference>
<evidence type="ECO:0000313" key="12">
    <source>
        <dbReference type="EMBL" id="GAA4023809.1"/>
    </source>
</evidence>
<evidence type="ECO:0000256" key="3">
    <source>
        <dbReference type="ARBA" id="ARBA00023136"/>
    </source>
</evidence>
<dbReference type="Pfam" id="PF00691">
    <property type="entry name" value="OmpA"/>
    <property type="match status" value="1"/>
</dbReference>
<evidence type="ECO:0000313" key="13">
    <source>
        <dbReference type="Proteomes" id="UP001500235"/>
    </source>
</evidence>
<comment type="subunit">
    <text evidence="8">The Tol-Pal system is composed of five core proteins: the inner membrane proteins TolA, TolQ and TolR, the periplasmic protein TolB and the outer membrane protein Pal. They form a network linking the inner and outer membranes and the peptidoglycan layer.</text>
</comment>
<keyword evidence="4 8" id="KW-0564">Palmitate</keyword>
<comment type="subcellular location">
    <subcellularLocation>
        <location evidence="8">Cell outer membrane</location>
        <topology evidence="8">Lipid-anchor</topology>
    </subcellularLocation>
</comment>
<dbReference type="InterPro" id="IPR006690">
    <property type="entry name" value="OMPA-like_CS"/>
</dbReference>
<evidence type="ECO:0000256" key="4">
    <source>
        <dbReference type="ARBA" id="ARBA00023139"/>
    </source>
</evidence>
<evidence type="ECO:0000259" key="11">
    <source>
        <dbReference type="PROSITE" id="PS51123"/>
    </source>
</evidence>
<name>A0ABP7TBC8_9SPHN</name>
<gene>
    <name evidence="8" type="primary">pal</name>
    <name evidence="12" type="ORF">GCM10022280_25740</name>
</gene>
<dbReference type="InterPro" id="IPR039001">
    <property type="entry name" value="Pal"/>
</dbReference>
<dbReference type="InterPro" id="IPR006664">
    <property type="entry name" value="OMP_bac"/>
</dbReference>
<evidence type="ECO:0000256" key="1">
    <source>
        <dbReference type="ARBA" id="ARBA00022618"/>
    </source>
</evidence>
<keyword evidence="7 8" id="KW-0131">Cell cycle</keyword>
<dbReference type="Proteomes" id="UP001500235">
    <property type="component" value="Unassembled WGS sequence"/>
</dbReference>
<proteinExistence type="inferred from homology"/>
<protein>
    <recommendedName>
        <fullName evidence="8">Peptidoglycan-associated lipoprotein</fullName>
        <shortName evidence="8">PAL</shortName>
    </recommendedName>
</protein>
<dbReference type="PANTHER" id="PTHR30329:SF21">
    <property type="entry name" value="LIPOPROTEIN YIAD-RELATED"/>
    <property type="match status" value="1"/>
</dbReference>
<dbReference type="PRINTS" id="PR01021">
    <property type="entry name" value="OMPADOMAIN"/>
</dbReference>
<dbReference type="PROSITE" id="PS51123">
    <property type="entry name" value="OMPA_2"/>
    <property type="match status" value="1"/>
</dbReference>
<sequence>MRKTITITALTVALTLSACGRKPAVETTPPPQTGQVDPNAGPGAGVPNDEVGLVELPGSQSALVAAAGSDTVYFGTDQSDLSPEAQATLRSQARWLIANANVRASVEGHADERGTREYNQALGERRAQAAKLFLMAQGVPETRLLTISWGKERPVATGSDESAWAQNRRAVTVVVR</sequence>
<keyword evidence="1 8" id="KW-0132">Cell division</keyword>
<keyword evidence="3 8" id="KW-0472">Membrane</keyword>
<dbReference type="RefSeq" id="WP_344707797.1">
    <property type="nucleotide sequence ID" value="NZ_BAABBQ010000001.1"/>
</dbReference>
<dbReference type="InterPro" id="IPR050330">
    <property type="entry name" value="Bact_OuterMem_StrucFunc"/>
</dbReference>
<dbReference type="SUPFAM" id="SSF103088">
    <property type="entry name" value="OmpA-like"/>
    <property type="match status" value="1"/>
</dbReference>
<organism evidence="12 13">
    <name type="scientific">Sphingomonas swuensis</name>
    <dbReference type="NCBI Taxonomy" id="977800"/>
    <lineage>
        <taxon>Bacteria</taxon>
        <taxon>Pseudomonadati</taxon>
        <taxon>Pseudomonadota</taxon>
        <taxon>Alphaproteobacteria</taxon>
        <taxon>Sphingomonadales</taxon>
        <taxon>Sphingomonadaceae</taxon>
        <taxon>Sphingomonas</taxon>
    </lineage>
</organism>
<feature type="signal peptide" evidence="10">
    <location>
        <begin position="1"/>
        <end position="18"/>
    </location>
</feature>
<dbReference type="PANTHER" id="PTHR30329">
    <property type="entry name" value="STATOR ELEMENT OF FLAGELLAR MOTOR COMPLEX"/>
    <property type="match status" value="1"/>
</dbReference>
<dbReference type="InterPro" id="IPR006665">
    <property type="entry name" value="OmpA-like"/>
</dbReference>
<keyword evidence="2 8" id="KW-0732">Signal</keyword>
<dbReference type="CDD" id="cd07185">
    <property type="entry name" value="OmpA_C-like"/>
    <property type="match status" value="1"/>
</dbReference>
<dbReference type="PROSITE" id="PS01068">
    <property type="entry name" value="OMPA_1"/>
    <property type="match status" value="1"/>
</dbReference>
<dbReference type="Gene3D" id="3.30.1330.60">
    <property type="entry name" value="OmpA-like domain"/>
    <property type="match status" value="1"/>
</dbReference>
<comment type="similarity">
    <text evidence="8">Belongs to the Pal lipoprotein family.</text>
</comment>
<dbReference type="HAMAP" id="MF_02204">
    <property type="entry name" value="Pal"/>
    <property type="match status" value="1"/>
</dbReference>
<reference evidence="13" key="1">
    <citation type="journal article" date="2019" name="Int. J. Syst. Evol. Microbiol.">
        <title>The Global Catalogue of Microorganisms (GCM) 10K type strain sequencing project: providing services to taxonomists for standard genome sequencing and annotation.</title>
        <authorList>
            <consortium name="The Broad Institute Genomics Platform"/>
            <consortium name="The Broad Institute Genome Sequencing Center for Infectious Disease"/>
            <person name="Wu L."/>
            <person name="Ma J."/>
        </authorList>
    </citation>
    <scope>NUCLEOTIDE SEQUENCE [LARGE SCALE GENOMIC DNA]</scope>
    <source>
        <strain evidence="13">JCM 17563</strain>
    </source>
</reference>
<keyword evidence="5 8" id="KW-0998">Cell outer membrane</keyword>
<accession>A0ABP7TBC8</accession>
<evidence type="ECO:0000256" key="5">
    <source>
        <dbReference type="ARBA" id="ARBA00023237"/>
    </source>
</evidence>
<evidence type="ECO:0000256" key="10">
    <source>
        <dbReference type="SAM" id="SignalP"/>
    </source>
</evidence>
<dbReference type="InterPro" id="IPR014169">
    <property type="entry name" value="Pal_lipo_C"/>
</dbReference>
<evidence type="ECO:0000256" key="7">
    <source>
        <dbReference type="ARBA" id="ARBA00023306"/>
    </source>
</evidence>
<evidence type="ECO:0000256" key="6">
    <source>
        <dbReference type="ARBA" id="ARBA00023288"/>
    </source>
</evidence>
<dbReference type="InterPro" id="IPR036737">
    <property type="entry name" value="OmpA-like_sf"/>
</dbReference>